<sequence length="54" mass="6295">MLFSYCLHRAHILMNATSVKLTCVYCYILKFCCHAILNCSYVYSVFDCKFRSGI</sequence>
<reference evidence="1" key="2">
    <citation type="journal article" date="2015" name="Data Brief">
        <title>Shoot transcriptome of the giant reed, Arundo donax.</title>
        <authorList>
            <person name="Barrero R.A."/>
            <person name="Guerrero F.D."/>
            <person name="Moolhuijzen P."/>
            <person name="Goolsby J.A."/>
            <person name="Tidwell J."/>
            <person name="Bellgard S.E."/>
            <person name="Bellgard M.I."/>
        </authorList>
    </citation>
    <scope>NUCLEOTIDE SEQUENCE</scope>
    <source>
        <tissue evidence="1">Shoot tissue taken approximately 20 cm above the soil surface</tissue>
    </source>
</reference>
<reference evidence="1" key="1">
    <citation type="submission" date="2014-09" db="EMBL/GenBank/DDBJ databases">
        <authorList>
            <person name="Magalhaes I.L.F."/>
            <person name="Oliveira U."/>
            <person name="Santos F.R."/>
            <person name="Vidigal T.H.D.A."/>
            <person name="Brescovit A.D."/>
            <person name="Santos A.J."/>
        </authorList>
    </citation>
    <scope>NUCLEOTIDE SEQUENCE</scope>
    <source>
        <tissue evidence="1">Shoot tissue taken approximately 20 cm above the soil surface</tissue>
    </source>
</reference>
<name>A0A0A9BFP7_ARUDO</name>
<evidence type="ECO:0000313" key="1">
    <source>
        <dbReference type="EMBL" id="JAD60055.1"/>
    </source>
</evidence>
<dbReference type="EMBL" id="GBRH01237840">
    <property type="protein sequence ID" value="JAD60055.1"/>
    <property type="molecule type" value="Transcribed_RNA"/>
</dbReference>
<accession>A0A0A9BFP7</accession>
<proteinExistence type="predicted"/>
<organism evidence="1">
    <name type="scientific">Arundo donax</name>
    <name type="common">Giant reed</name>
    <name type="synonym">Donax arundinaceus</name>
    <dbReference type="NCBI Taxonomy" id="35708"/>
    <lineage>
        <taxon>Eukaryota</taxon>
        <taxon>Viridiplantae</taxon>
        <taxon>Streptophyta</taxon>
        <taxon>Embryophyta</taxon>
        <taxon>Tracheophyta</taxon>
        <taxon>Spermatophyta</taxon>
        <taxon>Magnoliopsida</taxon>
        <taxon>Liliopsida</taxon>
        <taxon>Poales</taxon>
        <taxon>Poaceae</taxon>
        <taxon>PACMAD clade</taxon>
        <taxon>Arundinoideae</taxon>
        <taxon>Arundineae</taxon>
        <taxon>Arundo</taxon>
    </lineage>
</organism>
<protein>
    <submittedName>
        <fullName evidence="1">Uncharacterized protein</fullName>
    </submittedName>
</protein>
<dbReference type="AlphaFoldDB" id="A0A0A9BFP7"/>